<comment type="caution">
    <text evidence="5">The sequence shown here is derived from an EMBL/GenBank/DDBJ whole genome shotgun (WGS) entry which is preliminary data.</text>
</comment>
<dbReference type="PANTHER" id="PTHR42756">
    <property type="entry name" value="TRANSCRIPTIONAL REGULATOR, MARR"/>
    <property type="match status" value="1"/>
</dbReference>
<name>A0A4R3K1X5_9FIRM</name>
<dbReference type="PRINTS" id="PR00598">
    <property type="entry name" value="HTHMARR"/>
</dbReference>
<dbReference type="EMBL" id="SLZZ01000026">
    <property type="protein sequence ID" value="TCS75975.1"/>
    <property type="molecule type" value="Genomic_DNA"/>
</dbReference>
<proteinExistence type="predicted"/>
<dbReference type="OrthoDB" id="6400170at2"/>
<dbReference type="InterPro" id="IPR000835">
    <property type="entry name" value="HTH_MarR-typ"/>
</dbReference>
<evidence type="ECO:0000259" key="4">
    <source>
        <dbReference type="PROSITE" id="PS50995"/>
    </source>
</evidence>
<evidence type="ECO:0000256" key="3">
    <source>
        <dbReference type="ARBA" id="ARBA00023163"/>
    </source>
</evidence>
<evidence type="ECO:0000256" key="2">
    <source>
        <dbReference type="ARBA" id="ARBA00023125"/>
    </source>
</evidence>
<dbReference type="AlphaFoldDB" id="A0A4R3K1X5"/>
<dbReference type="RefSeq" id="WP_132383060.1">
    <property type="nucleotide sequence ID" value="NZ_DAIQXH010000036.1"/>
</dbReference>
<dbReference type="InterPro" id="IPR011991">
    <property type="entry name" value="ArsR-like_HTH"/>
</dbReference>
<reference evidence="5 6" key="1">
    <citation type="submission" date="2019-03" db="EMBL/GenBank/DDBJ databases">
        <title>Genomic Encyclopedia of Type Strains, Phase IV (KMG-IV): sequencing the most valuable type-strain genomes for metagenomic binning, comparative biology and taxonomic classification.</title>
        <authorList>
            <person name="Goeker M."/>
        </authorList>
    </citation>
    <scope>NUCLEOTIDE SEQUENCE [LARGE SCALE GENOMIC DNA]</scope>
    <source>
        <strain evidence="5 6">DSM 29489</strain>
    </source>
</reference>
<dbReference type="CDD" id="cd00090">
    <property type="entry name" value="HTH_ARSR"/>
    <property type="match status" value="1"/>
</dbReference>
<keyword evidence="6" id="KW-1185">Reference proteome</keyword>
<organism evidence="5 6">
    <name type="scientific">Muricomes intestini</name>
    <dbReference type="NCBI Taxonomy" id="1796634"/>
    <lineage>
        <taxon>Bacteria</taxon>
        <taxon>Bacillati</taxon>
        <taxon>Bacillota</taxon>
        <taxon>Clostridia</taxon>
        <taxon>Lachnospirales</taxon>
        <taxon>Lachnospiraceae</taxon>
        <taxon>Muricomes</taxon>
    </lineage>
</organism>
<feature type="domain" description="HTH marR-type" evidence="4">
    <location>
        <begin position="10"/>
        <end position="139"/>
    </location>
</feature>
<gene>
    <name evidence="5" type="ORF">EDD59_12614</name>
</gene>
<accession>A0A4R3K1X5</accession>
<sequence length="149" mass="17333">MDCDINRVPTIGLMSRIMHMSMDKVRILFEQYDLKPGQAGILFMLDHKGQMSQREMAALMNVTPPSITTAIQKMEKMGFIKRRLDDKDQRIMRLSLTEKGRECVKYTKEVAMKMDEILFRDMSQEEIMLFRRLLLQVEENLKVAGGSPT</sequence>
<dbReference type="InterPro" id="IPR036388">
    <property type="entry name" value="WH-like_DNA-bd_sf"/>
</dbReference>
<dbReference type="GO" id="GO:0003677">
    <property type="term" value="F:DNA binding"/>
    <property type="evidence" value="ECO:0007669"/>
    <property type="project" value="UniProtKB-KW"/>
</dbReference>
<dbReference type="InterPro" id="IPR036390">
    <property type="entry name" value="WH_DNA-bd_sf"/>
</dbReference>
<keyword evidence="1" id="KW-0805">Transcription regulation</keyword>
<dbReference type="SUPFAM" id="SSF46785">
    <property type="entry name" value="Winged helix' DNA-binding domain"/>
    <property type="match status" value="1"/>
</dbReference>
<dbReference type="GO" id="GO:0003700">
    <property type="term" value="F:DNA-binding transcription factor activity"/>
    <property type="evidence" value="ECO:0007669"/>
    <property type="project" value="InterPro"/>
</dbReference>
<dbReference type="Pfam" id="PF01047">
    <property type="entry name" value="MarR"/>
    <property type="match status" value="1"/>
</dbReference>
<dbReference type="Proteomes" id="UP000295726">
    <property type="component" value="Unassembled WGS sequence"/>
</dbReference>
<dbReference type="Gene3D" id="1.10.10.10">
    <property type="entry name" value="Winged helix-like DNA-binding domain superfamily/Winged helix DNA-binding domain"/>
    <property type="match status" value="1"/>
</dbReference>
<keyword evidence="2 5" id="KW-0238">DNA-binding</keyword>
<dbReference type="PANTHER" id="PTHR42756:SF1">
    <property type="entry name" value="TRANSCRIPTIONAL REPRESSOR OF EMRAB OPERON"/>
    <property type="match status" value="1"/>
</dbReference>
<evidence type="ECO:0000256" key="1">
    <source>
        <dbReference type="ARBA" id="ARBA00023015"/>
    </source>
</evidence>
<protein>
    <submittedName>
        <fullName evidence="5">DNA-binding MarR family transcriptional regulator</fullName>
    </submittedName>
</protein>
<dbReference type="SMART" id="SM00347">
    <property type="entry name" value="HTH_MARR"/>
    <property type="match status" value="1"/>
</dbReference>
<evidence type="ECO:0000313" key="5">
    <source>
        <dbReference type="EMBL" id="TCS75975.1"/>
    </source>
</evidence>
<keyword evidence="3" id="KW-0804">Transcription</keyword>
<evidence type="ECO:0000313" key="6">
    <source>
        <dbReference type="Proteomes" id="UP000295726"/>
    </source>
</evidence>
<dbReference type="PROSITE" id="PS50995">
    <property type="entry name" value="HTH_MARR_2"/>
    <property type="match status" value="1"/>
</dbReference>